<evidence type="ECO:0000313" key="2">
    <source>
        <dbReference type="EMBL" id="CAP93382.1"/>
    </source>
</evidence>
<dbReference type="Proteomes" id="UP000000724">
    <property type="component" value="Contig Pc00c16"/>
</dbReference>
<keyword evidence="3" id="KW-1185">Reference proteome</keyword>
<feature type="chain" id="PRO_5002845436" evidence="1">
    <location>
        <begin position="21"/>
        <end position="183"/>
    </location>
</feature>
<dbReference type="STRING" id="500485.B6H7D4"/>
<evidence type="ECO:0000256" key="1">
    <source>
        <dbReference type="SAM" id="SignalP"/>
    </source>
</evidence>
<organism evidence="2 3">
    <name type="scientific">Penicillium rubens (strain ATCC 28089 / DSM 1075 / NRRL 1951 / Wisconsin 54-1255)</name>
    <name type="common">Penicillium chrysogenum</name>
    <dbReference type="NCBI Taxonomy" id="500485"/>
    <lineage>
        <taxon>Eukaryota</taxon>
        <taxon>Fungi</taxon>
        <taxon>Dikarya</taxon>
        <taxon>Ascomycota</taxon>
        <taxon>Pezizomycotina</taxon>
        <taxon>Eurotiomycetes</taxon>
        <taxon>Eurotiomycetidae</taxon>
        <taxon>Eurotiales</taxon>
        <taxon>Aspergillaceae</taxon>
        <taxon>Penicillium</taxon>
        <taxon>Penicillium chrysogenum species complex</taxon>
    </lineage>
</organism>
<dbReference type="VEuPathDB" id="FungiDB:PCH_Pc16g07120"/>
<gene>
    <name evidence="2" type="ORF">Pc16g07120</name>
    <name evidence="2" type="ORF">PCH_Pc16g07120</name>
</gene>
<reference evidence="2 3" key="1">
    <citation type="journal article" date="2008" name="Nat. Biotechnol.">
        <title>Genome sequencing and analysis of the filamentous fungus Penicillium chrysogenum.</title>
        <authorList>
            <person name="van den Berg M.A."/>
            <person name="Albang R."/>
            <person name="Albermann K."/>
            <person name="Badger J.H."/>
            <person name="Daran J.-M."/>
            <person name="Driessen A.J.M."/>
            <person name="Garcia-Estrada C."/>
            <person name="Fedorova N.D."/>
            <person name="Harris D.M."/>
            <person name="Heijne W.H.M."/>
            <person name="Joardar V.S."/>
            <person name="Kiel J.A.K.W."/>
            <person name="Kovalchuk A."/>
            <person name="Martin J.F."/>
            <person name="Nierman W.C."/>
            <person name="Nijland J.G."/>
            <person name="Pronk J.T."/>
            <person name="Roubos J.A."/>
            <person name="van der Klei I.J."/>
            <person name="van Peij N.N.M.E."/>
            <person name="Veenhuis M."/>
            <person name="von Doehren H."/>
            <person name="Wagner C."/>
            <person name="Wortman J.R."/>
            <person name="Bovenberg R.A.L."/>
        </authorList>
    </citation>
    <scope>NUCLEOTIDE SEQUENCE [LARGE SCALE GENOMIC DNA]</scope>
    <source>
        <strain evidence="3">ATCC 28089 / DSM 1075 / NRRL 1951 / Wisconsin 54-1255</strain>
    </source>
</reference>
<name>B6H7D4_PENRW</name>
<accession>B6H7D4</accession>
<dbReference type="OMA" id="WVILAQY"/>
<dbReference type="OrthoDB" id="4278610at2759"/>
<proteinExistence type="predicted"/>
<dbReference type="BioCyc" id="PCHR:PC16G07120-MONOMER"/>
<keyword evidence="1" id="KW-0732">Signal</keyword>
<dbReference type="HOGENOM" id="CLU_1475624_0_0_1"/>
<dbReference type="EMBL" id="AM920431">
    <property type="protein sequence ID" value="CAP93382.1"/>
    <property type="molecule type" value="Genomic_DNA"/>
</dbReference>
<feature type="signal peptide" evidence="1">
    <location>
        <begin position="1"/>
        <end position="20"/>
    </location>
</feature>
<protein>
    <submittedName>
        <fullName evidence="2">Pc16g07120 protein</fullName>
    </submittedName>
</protein>
<dbReference type="AlphaFoldDB" id="B6H7D4"/>
<sequence>MSFINFLYTICLLLPTELKWDNPDGGIHVLVEVKAMHLSPSPVKQVVMQQGLEMLAWITTALGIQQSGGPSFRVTDSPIKRWVILAQYGTQIYVIVGDLHEKYIEYLVEGTLPGNPFDLDSFLTMRLLGPFSIYSAEEIRVFGFLVLALTAVQHRDWKKEDSRALKSKIDIPLIRVSSSDGLY</sequence>
<evidence type="ECO:0000313" key="3">
    <source>
        <dbReference type="Proteomes" id="UP000000724"/>
    </source>
</evidence>